<reference evidence="3" key="2">
    <citation type="submission" date="2023-03" db="EMBL/GenBank/DDBJ databases">
        <authorList>
            <person name="Inwood S.N."/>
            <person name="Skelly J.G."/>
            <person name="Guhlin J."/>
            <person name="Harrop T.W.R."/>
            <person name="Goldson S.G."/>
            <person name="Dearden P.K."/>
        </authorList>
    </citation>
    <scope>NUCLEOTIDE SEQUENCE</scope>
    <source>
        <strain evidence="3">Irish</strain>
        <tissue evidence="3">Whole body</tissue>
    </source>
</reference>
<feature type="domain" description="Methyltransferase" evidence="2">
    <location>
        <begin position="352"/>
        <end position="475"/>
    </location>
</feature>
<sequence length="573" mass="66227">MATVYLEILEQGSICIAPIETVITLFTMNYCHLKSKTKFKTKLMCKNRDFKINGYEIDIYELDFYRDIEYCELQDNNCELPYLCIDNSSYIAGLCACLRQIVKFSSHSACKIDLLGFKNSCLMACSETSIWTKYCEVDLISLLNTFNVIDELPIDLARFEFHLSEPLRLHNIHKYSNSKRYQAVSNIYPKTHNGIPDHIYAEGCTMSLADIIIFVCIHCLLNYYSKTDVFALLPLTAEWYERMKSDEIIAWNLRFISLSRETLSPQPDCFYNLPKITVESLYKRDVRRYKSRNQIYTRQEDIENSLKIIRNINEKFELFNETWEDDINFDWSTIPYDATPEGGALPSIRSERKYQQLESMCKPILKLAKHGDTIVDFCSGSGHLGILIAFLLPECTIILLENKEESLNRSKLRVDKLNLNNVKFYQCNLDYFTGKFDIGTSLHACGVATDLVLRQCITKNAVFVCCPCCYGKIQNCHHITYPQSNIYKDEINIRDYLVLGHAADQTHDALNSKTKQGYECMNSIDNDRKLCAEQFGYKVHLTKLKPESCTPKNNLLIGIPMKQKNNYSITDIN</sequence>
<gene>
    <name evidence="3" type="ORF">PV328_007052</name>
</gene>
<dbReference type="AlphaFoldDB" id="A0AA39FQT8"/>
<keyword evidence="4" id="KW-1185">Reference proteome</keyword>
<dbReference type="CDD" id="cd02440">
    <property type="entry name" value="AdoMet_MTases"/>
    <property type="match status" value="1"/>
</dbReference>
<dbReference type="PANTHER" id="PTHR13369:SF0">
    <property type="entry name" value="GLUTATHIONE S-TRANSFERASE C-TERMINAL DOMAIN-CONTAINING PROTEIN"/>
    <property type="match status" value="1"/>
</dbReference>
<organism evidence="3 4">
    <name type="scientific">Microctonus aethiopoides</name>
    <dbReference type="NCBI Taxonomy" id="144406"/>
    <lineage>
        <taxon>Eukaryota</taxon>
        <taxon>Metazoa</taxon>
        <taxon>Ecdysozoa</taxon>
        <taxon>Arthropoda</taxon>
        <taxon>Hexapoda</taxon>
        <taxon>Insecta</taxon>
        <taxon>Pterygota</taxon>
        <taxon>Neoptera</taxon>
        <taxon>Endopterygota</taxon>
        <taxon>Hymenoptera</taxon>
        <taxon>Apocrita</taxon>
        <taxon>Ichneumonoidea</taxon>
        <taxon>Braconidae</taxon>
        <taxon>Euphorinae</taxon>
        <taxon>Microctonus</taxon>
    </lineage>
</organism>
<dbReference type="GO" id="GO:0005737">
    <property type="term" value="C:cytoplasm"/>
    <property type="evidence" value="ECO:0007669"/>
    <property type="project" value="TreeGrafter"/>
</dbReference>
<dbReference type="Proteomes" id="UP001168990">
    <property type="component" value="Unassembled WGS sequence"/>
</dbReference>
<dbReference type="Gene3D" id="3.40.50.150">
    <property type="entry name" value="Vaccinia Virus protein VP39"/>
    <property type="match status" value="1"/>
</dbReference>
<dbReference type="SUPFAM" id="SSF53335">
    <property type="entry name" value="S-adenosyl-L-methionine-dependent methyltransferases"/>
    <property type="match status" value="1"/>
</dbReference>
<dbReference type="InterPro" id="IPR025714">
    <property type="entry name" value="Methyltranfer_dom"/>
</dbReference>
<comment type="caution">
    <text evidence="3">The sequence shown here is derived from an EMBL/GenBank/DDBJ whole genome shotgun (WGS) entry which is preliminary data.</text>
</comment>
<name>A0AA39FQT8_9HYME</name>
<accession>A0AA39FQT8</accession>
<evidence type="ECO:0000256" key="1">
    <source>
        <dbReference type="ARBA" id="ARBA00008797"/>
    </source>
</evidence>
<dbReference type="PANTHER" id="PTHR13369">
    <property type="match status" value="1"/>
</dbReference>
<evidence type="ECO:0000259" key="2">
    <source>
        <dbReference type="Pfam" id="PF13679"/>
    </source>
</evidence>
<comment type="similarity">
    <text evidence="1">Belongs to the GSTCD family.</text>
</comment>
<dbReference type="Pfam" id="PF13679">
    <property type="entry name" value="Methyltransf_32"/>
    <property type="match status" value="1"/>
</dbReference>
<dbReference type="FunFam" id="3.40.50.150:FF:000725">
    <property type="entry name" value="Glutathione S-transferase, C-terminal domain-containing"/>
    <property type="match status" value="1"/>
</dbReference>
<dbReference type="EMBL" id="JAQQBS010000002">
    <property type="protein sequence ID" value="KAK0173916.1"/>
    <property type="molecule type" value="Genomic_DNA"/>
</dbReference>
<evidence type="ECO:0000313" key="4">
    <source>
        <dbReference type="Proteomes" id="UP001168990"/>
    </source>
</evidence>
<reference evidence="3" key="1">
    <citation type="journal article" date="2023" name="bioRxiv">
        <title>Scaffold-level genome assemblies of two parasitoid biocontrol wasps reveal the parthenogenesis mechanism and an associated novel virus.</title>
        <authorList>
            <person name="Inwood S."/>
            <person name="Skelly J."/>
            <person name="Guhlin J."/>
            <person name="Harrop T."/>
            <person name="Goldson S."/>
            <person name="Dearden P."/>
        </authorList>
    </citation>
    <scope>NUCLEOTIDE SEQUENCE</scope>
    <source>
        <strain evidence="3">Irish</strain>
        <tissue evidence="3">Whole body</tissue>
    </source>
</reference>
<dbReference type="SUPFAM" id="SSF47616">
    <property type="entry name" value="GST C-terminal domain-like"/>
    <property type="match status" value="1"/>
</dbReference>
<evidence type="ECO:0000313" key="3">
    <source>
        <dbReference type="EMBL" id="KAK0173916.1"/>
    </source>
</evidence>
<dbReference type="InterPro" id="IPR036282">
    <property type="entry name" value="Glutathione-S-Trfase_C_sf"/>
</dbReference>
<dbReference type="InterPro" id="IPR029063">
    <property type="entry name" value="SAM-dependent_MTases_sf"/>
</dbReference>
<protein>
    <recommendedName>
        <fullName evidence="2">Methyltransferase domain-containing protein</fullName>
    </recommendedName>
</protein>
<proteinExistence type="inferred from homology"/>